<organism evidence="5 6">
    <name type="scientific">Beggiatoa alba B18LD</name>
    <dbReference type="NCBI Taxonomy" id="395493"/>
    <lineage>
        <taxon>Bacteria</taxon>
        <taxon>Pseudomonadati</taxon>
        <taxon>Pseudomonadota</taxon>
        <taxon>Gammaproteobacteria</taxon>
        <taxon>Thiotrichales</taxon>
        <taxon>Thiotrichaceae</taxon>
        <taxon>Beggiatoa</taxon>
    </lineage>
</organism>
<keyword evidence="2" id="KW-0808">Transferase</keyword>
<protein>
    <recommendedName>
        <fullName evidence="1">aminodeoxychorismate synthase</fullName>
        <ecNumber evidence="1">2.6.1.85</ecNumber>
    </recommendedName>
</protein>
<dbReference type="SUPFAM" id="SSF56322">
    <property type="entry name" value="ADC synthase"/>
    <property type="match status" value="1"/>
</dbReference>
<dbReference type="InterPro" id="IPR005801">
    <property type="entry name" value="ADC_synthase"/>
</dbReference>
<evidence type="ECO:0000313" key="6">
    <source>
        <dbReference type="Proteomes" id="UP000005744"/>
    </source>
</evidence>
<feature type="domain" description="Chorismate-utilising enzyme C-terminal" evidence="3">
    <location>
        <begin position="196"/>
        <end position="448"/>
    </location>
</feature>
<dbReference type="PRINTS" id="PR00095">
    <property type="entry name" value="ANTSNTHASEI"/>
</dbReference>
<dbReference type="EMBL" id="JH600070">
    <property type="protein sequence ID" value="EIJ43258.1"/>
    <property type="molecule type" value="Genomic_DNA"/>
</dbReference>
<evidence type="ECO:0000313" key="5">
    <source>
        <dbReference type="EMBL" id="EIJ43258.1"/>
    </source>
</evidence>
<dbReference type="GO" id="GO:0009396">
    <property type="term" value="P:folic acid-containing compound biosynthetic process"/>
    <property type="evidence" value="ECO:0007669"/>
    <property type="project" value="InterPro"/>
</dbReference>
<dbReference type="eggNOG" id="COG0147">
    <property type="taxonomic scope" value="Bacteria"/>
</dbReference>
<dbReference type="NCBIfam" id="TIGR00553">
    <property type="entry name" value="pabB"/>
    <property type="match status" value="1"/>
</dbReference>
<evidence type="ECO:0000259" key="4">
    <source>
        <dbReference type="Pfam" id="PF04715"/>
    </source>
</evidence>
<dbReference type="Pfam" id="PF04715">
    <property type="entry name" value="Anth_synt_I_N"/>
    <property type="match status" value="1"/>
</dbReference>
<dbReference type="GO" id="GO:0046820">
    <property type="term" value="F:4-amino-4-deoxychorismate synthase activity"/>
    <property type="evidence" value="ECO:0007669"/>
    <property type="project" value="UniProtKB-EC"/>
</dbReference>
<dbReference type="Proteomes" id="UP000005744">
    <property type="component" value="Unassembled WGS sequence"/>
</dbReference>
<gene>
    <name evidence="5" type="ORF">BegalDRAFT_2407</name>
</gene>
<name>I3CI15_9GAMM</name>
<evidence type="ECO:0000259" key="3">
    <source>
        <dbReference type="Pfam" id="PF00425"/>
    </source>
</evidence>
<keyword evidence="6" id="KW-1185">Reference proteome</keyword>
<dbReference type="RefSeq" id="WP_002690291.1">
    <property type="nucleotide sequence ID" value="NZ_JH600070.1"/>
</dbReference>
<dbReference type="AlphaFoldDB" id="I3CI15"/>
<dbReference type="PANTHER" id="PTHR11236">
    <property type="entry name" value="AMINOBENZOATE/ANTHRANILATE SYNTHASE"/>
    <property type="match status" value="1"/>
</dbReference>
<dbReference type="GO" id="GO:0000162">
    <property type="term" value="P:L-tryptophan biosynthetic process"/>
    <property type="evidence" value="ECO:0007669"/>
    <property type="project" value="TreeGrafter"/>
</dbReference>
<feature type="domain" description="Anthranilate synthase component I N-terminal" evidence="4">
    <location>
        <begin position="19"/>
        <end position="144"/>
    </location>
</feature>
<dbReference type="OrthoDB" id="9803598at2"/>
<dbReference type="HOGENOM" id="CLU_006493_7_2_6"/>
<reference evidence="5 6" key="1">
    <citation type="submission" date="2011-11" db="EMBL/GenBank/DDBJ databases">
        <title>Improved High-Quality Draft sequence of Beggiatoa alba B18lD.</title>
        <authorList>
            <consortium name="US DOE Joint Genome Institute"/>
            <person name="Lucas S."/>
            <person name="Han J."/>
            <person name="Lapidus A."/>
            <person name="Cheng J.-F."/>
            <person name="Goodwin L."/>
            <person name="Pitluck S."/>
            <person name="Peters L."/>
            <person name="Mikhailova N."/>
            <person name="Held B."/>
            <person name="Detter J.C."/>
            <person name="Han C."/>
            <person name="Tapia R."/>
            <person name="Land M."/>
            <person name="Hauser L."/>
            <person name="Kyrpides N."/>
            <person name="Ivanova N."/>
            <person name="Pagani I."/>
            <person name="Samuel K."/>
            <person name="Teske A."/>
            <person name="Mueller J."/>
            <person name="Woyke T."/>
        </authorList>
    </citation>
    <scope>NUCLEOTIDE SEQUENCE [LARGE SCALE GENOMIC DNA]</scope>
    <source>
        <strain evidence="5 6">B18LD</strain>
    </source>
</reference>
<dbReference type="Pfam" id="PF00425">
    <property type="entry name" value="Chorismate_bind"/>
    <property type="match status" value="1"/>
</dbReference>
<sequence length="457" mass="50774">MTTARVESLPYLADISPYFTHFADQAWSVLLDSGGRGRYDIISANPYCTLTTQQGITTIQHRDHQQHSQRDPFTLLREQLGELTPSLPNIPFCGGAMGYFAYDLGRYLEKLPNIAQPLANLPDMAVGLYDWAIVTDHQQQQTWLVGQGRDPVTVQGWDSLRQQLHTLATNLSPTGANVTTTSPLHPLAPISSNMSKANYAQAFQQVKAYIQAGDCYQINLAQCFSLPVMGDAWAGYQQLRAQNPVPYGAFLNYPFATVLSCSPEQFLAVTPQGQVQTKPIKGTRPRHSNPEQDLALAQDLQHSLKDRAENLMIVDLLRNDLSKTCQQVRVPELFALESFATVHHLVSTVTGQLRPQYHATDVLKTCFPGGSITGAPKIRAMEIIDALEPHRRGVYCGSIAYISFDGGMDSNIAIRTAIHQNDTLRFWAGGGIVYDSMLESEYQETFDKAKAFLKFFT</sequence>
<dbReference type="InterPro" id="IPR005802">
    <property type="entry name" value="ADC_synth_comp_1"/>
</dbReference>
<accession>I3CI15</accession>
<proteinExistence type="predicted"/>
<dbReference type="EC" id="2.6.1.85" evidence="1"/>
<dbReference type="InterPro" id="IPR015890">
    <property type="entry name" value="Chorismate_C"/>
</dbReference>
<dbReference type="Gene3D" id="3.60.120.10">
    <property type="entry name" value="Anthranilate synthase"/>
    <property type="match status" value="1"/>
</dbReference>
<evidence type="ECO:0000256" key="1">
    <source>
        <dbReference type="ARBA" id="ARBA00013139"/>
    </source>
</evidence>
<dbReference type="InterPro" id="IPR006805">
    <property type="entry name" value="Anth_synth_I_N"/>
</dbReference>
<dbReference type="PANTHER" id="PTHR11236:SF50">
    <property type="entry name" value="AMINODEOXYCHORISMATE SYNTHASE COMPONENT 1"/>
    <property type="match status" value="1"/>
</dbReference>
<dbReference type="InterPro" id="IPR019999">
    <property type="entry name" value="Anth_synth_I-like"/>
</dbReference>
<evidence type="ECO:0000256" key="2">
    <source>
        <dbReference type="ARBA" id="ARBA00022679"/>
    </source>
</evidence>
<dbReference type="STRING" id="395493.BegalDRAFT_2407"/>